<keyword evidence="2" id="KW-1003">Cell membrane</keyword>
<feature type="transmembrane region" description="Helical" evidence="6">
    <location>
        <begin position="255"/>
        <end position="275"/>
    </location>
</feature>
<comment type="caution">
    <text evidence="9">The sequence shown here is derived from an EMBL/GenBank/DDBJ whole genome shotgun (WGS) entry which is preliminary data.</text>
</comment>
<organism evidence="9 10">
    <name type="scientific">Winogradskyella arenosi</name>
    <dbReference type="NCBI Taxonomy" id="533325"/>
    <lineage>
        <taxon>Bacteria</taxon>
        <taxon>Pseudomonadati</taxon>
        <taxon>Bacteroidota</taxon>
        <taxon>Flavobacteriia</taxon>
        <taxon>Flavobacteriales</taxon>
        <taxon>Flavobacteriaceae</taxon>
        <taxon>Winogradskyella</taxon>
    </lineage>
</organism>
<keyword evidence="3 6" id="KW-0812">Transmembrane</keyword>
<evidence type="ECO:0000313" key="10">
    <source>
        <dbReference type="Proteomes" id="UP000253436"/>
    </source>
</evidence>
<dbReference type="InterPro" id="IPR004477">
    <property type="entry name" value="ComEC_N"/>
</dbReference>
<dbReference type="EMBL" id="QPJO01000005">
    <property type="protein sequence ID" value="RCW90313.1"/>
    <property type="molecule type" value="Genomic_DNA"/>
</dbReference>
<feature type="transmembrane region" description="Helical" evidence="6">
    <location>
        <begin position="450"/>
        <end position="469"/>
    </location>
</feature>
<dbReference type="AlphaFoldDB" id="A0A368ZBS7"/>
<gene>
    <name evidence="9" type="ORF">DFQ08_105203</name>
</gene>
<dbReference type="RefSeq" id="WP_114310709.1">
    <property type="nucleotide sequence ID" value="NZ_QPJO01000005.1"/>
</dbReference>
<keyword evidence="5 6" id="KW-0472">Membrane</keyword>
<evidence type="ECO:0000256" key="4">
    <source>
        <dbReference type="ARBA" id="ARBA00022989"/>
    </source>
</evidence>
<comment type="subcellular location">
    <subcellularLocation>
        <location evidence="1">Cell membrane</location>
        <topology evidence="1">Multi-pass membrane protein</topology>
    </subcellularLocation>
</comment>
<feature type="transmembrane region" description="Helical" evidence="6">
    <location>
        <begin position="415"/>
        <end position="443"/>
    </location>
</feature>
<evidence type="ECO:0000256" key="6">
    <source>
        <dbReference type="SAM" id="Phobius"/>
    </source>
</evidence>
<feature type="domain" description="ComEC/Rec2-related protein" evidence="7">
    <location>
        <begin position="233"/>
        <end position="498"/>
    </location>
</feature>
<dbReference type="PANTHER" id="PTHR30619:SF1">
    <property type="entry name" value="RECOMBINATION PROTEIN 2"/>
    <property type="match status" value="1"/>
</dbReference>
<feature type="transmembrane region" description="Helical" evidence="6">
    <location>
        <begin position="287"/>
        <end position="304"/>
    </location>
</feature>
<proteinExistence type="predicted"/>
<feature type="transmembrane region" description="Helical" evidence="6">
    <location>
        <begin position="390"/>
        <end position="409"/>
    </location>
</feature>
<reference evidence="9 10" key="1">
    <citation type="submission" date="2018-07" db="EMBL/GenBank/DDBJ databases">
        <title>Genomic Encyclopedia of Type Strains, Phase III (KMG-III): the genomes of soil and plant-associated and newly described type strains.</title>
        <authorList>
            <person name="Whitman W."/>
        </authorList>
    </citation>
    <scope>NUCLEOTIDE SEQUENCE [LARGE SCALE GENOMIC DNA]</scope>
    <source>
        <strain evidence="9 10">CECT 7958</strain>
    </source>
</reference>
<dbReference type="GO" id="GO:0005886">
    <property type="term" value="C:plasma membrane"/>
    <property type="evidence" value="ECO:0007669"/>
    <property type="project" value="UniProtKB-SubCell"/>
</dbReference>
<evidence type="ECO:0000256" key="3">
    <source>
        <dbReference type="ARBA" id="ARBA00022692"/>
    </source>
</evidence>
<dbReference type="InterPro" id="IPR052159">
    <property type="entry name" value="Competence_DNA_uptake"/>
</dbReference>
<name>A0A368ZBS7_9FLAO</name>
<feature type="transmembrane region" description="Helical" evidence="6">
    <location>
        <begin position="7"/>
        <end position="25"/>
    </location>
</feature>
<protein>
    <submittedName>
        <fullName evidence="9">Competence protein ComEC</fullName>
    </submittedName>
</protein>
<feature type="transmembrane region" description="Helical" evidence="6">
    <location>
        <begin position="358"/>
        <end position="378"/>
    </location>
</feature>
<evidence type="ECO:0000259" key="7">
    <source>
        <dbReference type="Pfam" id="PF03772"/>
    </source>
</evidence>
<dbReference type="PANTHER" id="PTHR30619">
    <property type="entry name" value="DNA INTERNALIZATION/COMPETENCE PROTEIN COMEC/REC2"/>
    <property type="match status" value="1"/>
</dbReference>
<feature type="domain" description="DUF4131" evidence="8">
    <location>
        <begin position="37"/>
        <end position="192"/>
    </location>
</feature>
<evidence type="ECO:0000259" key="8">
    <source>
        <dbReference type="Pfam" id="PF13567"/>
    </source>
</evidence>
<keyword evidence="10" id="KW-1185">Reference proteome</keyword>
<feature type="transmembrane region" description="Helical" evidence="6">
    <location>
        <begin position="31"/>
        <end position="50"/>
    </location>
</feature>
<accession>A0A368ZBS7</accession>
<evidence type="ECO:0000256" key="2">
    <source>
        <dbReference type="ARBA" id="ARBA00022475"/>
    </source>
</evidence>
<evidence type="ECO:0000256" key="1">
    <source>
        <dbReference type="ARBA" id="ARBA00004651"/>
    </source>
</evidence>
<dbReference type="Proteomes" id="UP000253436">
    <property type="component" value="Unassembled WGS sequence"/>
</dbReference>
<sequence length="682" mass="78157">MKLLNFIVIKLTLCLVTGILVAHYFTLDTNLIIYISIGLTLSLLVYNFLISKLIYSPITFGILSYCCMLSLGMTSYHIQDEKRHPSHYSHLELSDSPETLIFQIKARLKPDRYNDKYIVSLKSVNTHKVTGQLLLNIRRDTLIKPINVDDVFATQARLQNTASPKNPYQFDYGKYLAFQHVHHQIYVQTSELLPLYNSKRTLYGYADALRVHINSKLVTAGFKDDVLSIMNALLLGQRQNIDKTLYNSYVNSGTIHILAVSGLHIGILLYLLNFLFSPLLFLKYGHFIRPFLLILILWSFAIIAGLSPSVTRAVTMFSVISIAMHLKRRTNIYNTLVTSAFFTLLFQPNFLFAVGFQMSYLAVLGIVTLQPKLYALWIPKFYIPRKLWEIITVTIAAQLGVLPISLFYFHQFPGLFFISNLVVIPFLGLILGLGIFIIALALINLLIEEIVITYSFVIDSLNSFIAWVAQFESFLLKDISFSLFQLVWCYALLVSITQALRTYRYKWVVLSLILVIGGQSKALYQTLQSPTESFIIFNQSRHTVIGNHKDQTLAVYHNLEPDQQRNHTTIRNYKVGEGIKDVTFHKLQPVYQYNDKTLLVIDSLGVYNKLSFAPDYIVLRDSPRLNLNRLIDQLNPKLIIADASNYKTYVERWKLTCRHKKIPFHYTNEKGAFIINSAAIIP</sequence>
<feature type="transmembrane region" description="Helical" evidence="6">
    <location>
        <begin position="481"/>
        <end position="500"/>
    </location>
</feature>
<evidence type="ECO:0000313" key="9">
    <source>
        <dbReference type="EMBL" id="RCW90313.1"/>
    </source>
</evidence>
<dbReference type="OrthoDB" id="9761531at2"/>
<keyword evidence="4 6" id="KW-1133">Transmembrane helix</keyword>
<dbReference type="Pfam" id="PF13567">
    <property type="entry name" value="DUF4131"/>
    <property type="match status" value="1"/>
</dbReference>
<evidence type="ECO:0000256" key="5">
    <source>
        <dbReference type="ARBA" id="ARBA00023136"/>
    </source>
</evidence>
<dbReference type="NCBIfam" id="TIGR00360">
    <property type="entry name" value="ComEC_N-term"/>
    <property type="match status" value="1"/>
</dbReference>
<feature type="transmembrane region" description="Helical" evidence="6">
    <location>
        <begin position="333"/>
        <end position="352"/>
    </location>
</feature>
<dbReference type="Pfam" id="PF03772">
    <property type="entry name" value="Competence"/>
    <property type="match status" value="1"/>
</dbReference>
<dbReference type="InterPro" id="IPR025405">
    <property type="entry name" value="DUF4131"/>
</dbReference>